<reference evidence="3" key="1">
    <citation type="submission" date="2022-11" db="EMBL/GenBank/DDBJ databases">
        <title>Nonomuraea corallina sp. nov., a new species of the genus Nonomuraea isolated from sea side sediment in Thai sea.</title>
        <authorList>
            <person name="Ngamcharungchit C."/>
            <person name="Matsumoto A."/>
            <person name="Suriyachadkun C."/>
            <person name="Panbangred W."/>
            <person name="Inahashi Y."/>
            <person name="Intra B."/>
        </authorList>
    </citation>
    <scope>NUCLEOTIDE SEQUENCE</scope>
    <source>
        <strain evidence="3">MCN248</strain>
    </source>
</reference>
<dbReference type="PANTHER" id="PTHR33164:SF99">
    <property type="entry name" value="MARR FAMILY REGULATORY PROTEIN"/>
    <property type="match status" value="1"/>
</dbReference>
<dbReference type="Proteomes" id="UP001144036">
    <property type="component" value="Unassembled WGS sequence"/>
</dbReference>
<protein>
    <submittedName>
        <fullName evidence="3">MarR family transcriptional regulator</fullName>
    </submittedName>
</protein>
<dbReference type="InterPro" id="IPR000835">
    <property type="entry name" value="HTH_MarR-typ"/>
</dbReference>
<evidence type="ECO:0000313" key="3">
    <source>
        <dbReference type="EMBL" id="MDA0637582.1"/>
    </source>
</evidence>
<accession>A0ABT4SK54</accession>
<feature type="region of interest" description="Disordered" evidence="1">
    <location>
        <begin position="1"/>
        <end position="54"/>
    </location>
</feature>
<dbReference type="SUPFAM" id="SSF46785">
    <property type="entry name" value="Winged helix' DNA-binding domain"/>
    <property type="match status" value="1"/>
</dbReference>
<dbReference type="RefSeq" id="WP_270158483.1">
    <property type="nucleotide sequence ID" value="NZ_JAPNNL010000165.1"/>
</dbReference>
<comment type="caution">
    <text evidence="3">The sequence shown here is derived from an EMBL/GenBank/DDBJ whole genome shotgun (WGS) entry which is preliminary data.</text>
</comment>
<dbReference type="InterPro" id="IPR039422">
    <property type="entry name" value="MarR/SlyA-like"/>
</dbReference>
<evidence type="ECO:0000256" key="1">
    <source>
        <dbReference type="SAM" id="MobiDB-lite"/>
    </source>
</evidence>
<gene>
    <name evidence="3" type="ORF">OUY22_29600</name>
</gene>
<dbReference type="InterPro" id="IPR036390">
    <property type="entry name" value="WH_DNA-bd_sf"/>
</dbReference>
<name>A0ABT4SK54_9ACTN</name>
<dbReference type="InterPro" id="IPR036388">
    <property type="entry name" value="WH-like_DNA-bd_sf"/>
</dbReference>
<dbReference type="EMBL" id="JAPNNL010000165">
    <property type="protein sequence ID" value="MDA0637582.1"/>
    <property type="molecule type" value="Genomic_DNA"/>
</dbReference>
<dbReference type="PROSITE" id="PS50995">
    <property type="entry name" value="HTH_MARR_2"/>
    <property type="match status" value="1"/>
</dbReference>
<feature type="compositionally biased region" description="Polar residues" evidence="1">
    <location>
        <begin position="1"/>
        <end position="10"/>
    </location>
</feature>
<dbReference type="Pfam" id="PF12802">
    <property type="entry name" value="MarR_2"/>
    <property type="match status" value="1"/>
</dbReference>
<keyword evidence="4" id="KW-1185">Reference proteome</keyword>
<dbReference type="PANTHER" id="PTHR33164">
    <property type="entry name" value="TRANSCRIPTIONAL REGULATOR, MARR FAMILY"/>
    <property type="match status" value="1"/>
</dbReference>
<organism evidence="3 4">
    <name type="scientific">Nonomuraea corallina</name>
    <dbReference type="NCBI Taxonomy" id="2989783"/>
    <lineage>
        <taxon>Bacteria</taxon>
        <taxon>Bacillati</taxon>
        <taxon>Actinomycetota</taxon>
        <taxon>Actinomycetes</taxon>
        <taxon>Streptosporangiales</taxon>
        <taxon>Streptosporangiaceae</taxon>
        <taxon>Nonomuraea</taxon>
    </lineage>
</organism>
<dbReference type="Gene3D" id="1.10.10.10">
    <property type="entry name" value="Winged helix-like DNA-binding domain superfamily/Winged helix DNA-binding domain"/>
    <property type="match status" value="1"/>
</dbReference>
<evidence type="ECO:0000313" key="4">
    <source>
        <dbReference type="Proteomes" id="UP001144036"/>
    </source>
</evidence>
<proteinExistence type="predicted"/>
<dbReference type="SMART" id="SM00347">
    <property type="entry name" value="HTH_MARR"/>
    <property type="match status" value="1"/>
</dbReference>
<sequence length="203" mass="21315">MTGTDRQPTSGEPAGTDHASASGEPAGTGHASASREPAGTRHDPASAGPAGTGRAPAELADRLVEVFDLVGPLYRRAYRKVEQDAPIEGLSVGVRAVLNLLREHGPMTVPQMGRAQALSRQFVQRMSNEAAGLGLVEFVANPAHKRSSLIRLTEKGRAAITAVIDRERAMLGPAAGQVTGDEVDACLHVLSSLLRLLDDVEVD</sequence>
<feature type="domain" description="HTH marR-type" evidence="2">
    <location>
        <begin position="56"/>
        <end position="195"/>
    </location>
</feature>
<evidence type="ECO:0000259" key="2">
    <source>
        <dbReference type="PROSITE" id="PS50995"/>
    </source>
</evidence>